<gene>
    <name evidence="1" type="ORF">SPELUC_LOCUS3836</name>
</gene>
<evidence type="ECO:0000313" key="1">
    <source>
        <dbReference type="EMBL" id="CAG8518887.1"/>
    </source>
</evidence>
<sequence>NAYPYQNQEPLYTILKEIIASFEKLLPEFPPLPIHLEEKPTLEQKLKIALGYLYGVTANWYDGVKKDLEYWDNKYMPTISFIPLFIQYFATPKHKHKWQIDLNVLFQKKNKLHMFLGGLKAKIALWLSIAEPPTLKEVIEGARKIKAREYY</sequence>
<comment type="caution">
    <text evidence="1">The sequence shown here is derived from an EMBL/GenBank/DDBJ whole genome shotgun (WGS) entry which is preliminary data.</text>
</comment>
<accession>A0ACA9LD22</accession>
<dbReference type="EMBL" id="CAJVPW010003114">
    <property type="protein sequence ID" value="CAG8518887.1"/>
    <property type="molecule type" value="Genomic_DNA"/>
</dbReference>
<name>A0ACA9LD22_9GLOM</name>
<feature type="non-terminal residue" evidence="1">
    <location>
        <position position="1"/>
    </location>
</feature>
<evidence type="ECO:0000313" key="2">
    <source>
        <dbReference type="Proteomes" id="UP000789366"/>
    </source>
</evidence>
<proteinExistence type="predicted"/>
<keyword evidence="2" id="KW-1185">Reference proteome</keyword>
<organism evidence="1 2">
    <name type="scientific">Cetraspora pellucida</name>
    <dbReference type="NCBI Taxonomy" id="1433469"/>
    <lineage>
        <taxon>Eukaryota</taxon>
        <taxon>Fungi</taxon>
        <taxon>Fungi incertae sedis</taxon>
        <taxon>Mucoromycota</taxon>
        <taxon>Glomeromycotina</taxon>
        <taxon>Glomeromycetes</taxon>
        <taxon>Diversisporales</taxon>
        <taxon>Gigasporaceae</taxon>
        <taxon>Cetraspora</taxon>
    </lineage>
</organism>
<dbReference type="Proteomes" id="UP000789366">
    <property type="component" value="Unassembled WGS sequence"/>
</dbReference>
<reference evidence="1" key="1">
    <citation type="submission" date="2021-06" db="EMBL/GenBank/DDBJ databases">
        <authorList>
            <person name="Kallberg Y."/>
            <person name="Tangrot J."/>
            <person name="Rosling A."/>
        </authorList>
    </citation>
    <scope>NUCLEOTIDE SEQUENCE</scope>
    <source>
        <strain evidence="1">28 12/20/2015</strain>
    </source>
</reference>
<protein>
    <submittedName>
        <fullName evidence="1">1391_t:CDS:1</fullName>
    </submittedName>
</protein>